<dbReference type="STRING" id="1460663.A0A177C9P4"/>
<comment type="subcellular location">
    <subcellularLocation>
        <location evidence="1">Secreted</location>
    </subcellularLocation>
</comment>
<evidence type="ECO:0000256" key="4">
    <source>
        <dbReference type="ARBA" id="ARBA00022723"/>
    </source>
</evidence>
<evidence type="ECO:0000256" key="5">
    <source>
        <dbReference type="ARBA" id="ARBA00023211"/>
    </source>
</evidence>
<dbReference type="InterPro" id="IPR006045">
    <property type="entry name" value="Cupin_1"/>
</dbReference>
<evidence type="ECO:0000313" key="9">
    <source>
        <dbReference type="Proteomes" id="UP000077069"/>
    </source>
</evidence>
<feature type="chain" id="PRO_5008057987" evidence="6">
    <location>
        <begin position="19"/>
        <end position="231"/>
    </location>
</feature>
<dbReference type="SMART" id="SM00835">
    <property type="entry name" value="Cupin_1"/>
    <property type="match status" value="1"/>
</dbReference>
<dbReference type="Proteomes" id="UP000077069">
    <property type="component" value="Unassembled WGS sequence"/>
</dbReference>
<feature type="domain" description="Cupin type-1" evidence="7">
    <location>
        <begin position="55"/>
        <end position="200"/>
    </location>
</feature>
<evidence type="ECO:0000256" key="3">
    <source>
        <dbReference type="ARBA" id="ARBA00022525"/>
    </source>
</evidence>
<dbReference type="Gene3D" id="2.60.120.10">
    <property type="entry name" value="Jelly Rolls"/>
    <property type="match status" value="1"/>
</dbReference>
<dbReference type="OrthoDB" id="1921208at2759"/>
<dbReference type="CDD" id="cd02241">
    <property type="entry name" value="cupin_OxOx"/>
    <property type="match status" value="1"/>
</dbReference>
<dbReference type="PANTHER" id="PTHR31238">
    <property type="entry name" value="GERMIN-LIKE PROTEIN SUBFAMILY 3 MEMBER 3"/>
    <property type="match status" value="1"/>
</dbReference>
<evidence type="ECO:0000256" key="2">
    <source>
        <dbReference type="ARBA" id="ARBA00007456"/>
    </source>
</evidence>
<keyword evidence="3" id="KW-0964">Secreted</keyword>
<keyword evidence="9" id="KW-1185">Reference proteome</keyword>
<dbReference type="InterPro" id="IPR014710">
    <property type="entry name" value="RmlC-like_jellyroll"/>
</dbReference>
<dbReference type="AlphaFoldDB" id="A0A177C9P4"/>
<dbReference type="PRINTS" id="PR00325">
    <property type="entry name" value="GERMIN"/>
</dbReference>
<dbReference type="GO" id="GO:0030145">
    <property type="term" value="F:manganese ion binding"/>
    <property type="evidence" value="ECO:0007669"/>
    <property type="project" value="InterPro"/>
</dbReference>
<comment type="similarity">
    <text evidence="2">Belongs to the germin family.</text>
</comment>
<dbReference type="SUPFAM" id="SSF51182">
    <property type="entry name" value="RmlC-like cupins"/>
    <property type="match status" value="1"/>
</dbReference>
<keyword evidence="5" id="KW-0464">Manganese</keyword>
<sequence length="231" mass="25000">MVGHLFATILIFLPLVYATEKLDKTVNQDLVSRLKLAATVYDRHQILAKDEDWIYDFNSAQPTDSYKPGSVKNANAATFPAMVGHGMTVAQLNLGPCAMLPVHYHPRATNMVIAITGNTTTWMVNENGVRTVSTTLTPGKMTIFPLGSIHCMQNNGCDDAYLISALNSEDTGTMNIAGGLWSIRDDMIRAAFGNPAMDVQTTGKNIPEVGTGSTYGSDECMKRCGMSKGKT</sequence>
<keyword evidence="6" id="KW-0732">Signal</keyword>
<evidence type="ECO:0000259" key="7">
    <source>
        <dbReference type="SMART" id="SM00835"/>
    </source>
</evidence>
<dbReference type="Pfam" id="PF00190">
    <property type="entry name" value="Cupin_1"/>
    <property type="match status" value="1"/>
</dbReference>
<name>A0A177C9P4_9PLEO</name>
<evidence type="ECO:0000313" key="8">
    <source>
        <dbReference type="EMBL" id="OAG03477.1"/>
    </source>
</evidence>
<dbReference type="InParanoid" id="A0A177C9P4"/>
<reference evidence="8 9" key="1">
    <citation type="submission" date="2016-05" db="EMBL/GenBank/DDBJ databases">
        <title>Comparative analysis of secretome profiles of manganese(II)-oxidizing ascomycete fungi.</title>
        <authorList>
            <consortium name="DOE Joint Genome Institute"/>
            <person name="Zeiner C.A."/>
            <person name="Purvine S.O."/>
            <person name="Zink E.M."/>
            <person name="Wu S."/>
            <person name="Pasa-Tolic L."/>
            <person name="Chaput D.L."/>
            <person name="Haridas S."/>
            <person name="Grigoriev I.V."/>
            <person name="Santelli C.M."/>
            <person name="Hansel C.M."/>
        </authorList>
    </citation>
    <scope>NUCLEOTIDE SEQUENCE [LARGE SCALE GENOMIC DNA]</scope>
    <source>
        <strain evidence="8 9">AP3s5-JAC2a</strain>
    </source>
</reference>
<dbReference type="GO" id="GO:0005576">
    <property type="term" value="C:extracellular region"/>
    <property type="evidence" value="ECO:0007669"/>
    <property type="project" value="UniProtKB-SubCell"/>
</dbReference>
<dbReference type="EMBL" id="KV441554">
    <property type="protein sequence ID" value="OAG03477.1"/>
    <property type="molecule type" value="Genomic_DNA"/>
</dbReference>
<dbReference type="GeneID" id="28765547"/>
<gene>
    <name evidence="8" type="ORF">CC84DRAFT_1206848</name>
</gene>
<feature type="signal peptide" evidence="6">
    <location>
        <begin position="1"/>
        <end position="18"/>
    </location>
</feature>
<accession>A0A177C9P4</accession>
<proteinExistence type="inferred from homology"/>
<protein>
    <submittedName>
        <fullName evidence="8">RmlC-like cupin</fullName>
    </submittedName>
</protein>
<organism evidence="8 9">
    <name type="scientific">Paraphaeosphaeria sporulosa</name>
    <dbReference type="NCBI Taxonomy" id="1460663"/>
    <lineage>
        <taxon>Eukaryota</taxon>
        <taxon>Fungi</taxon>
        <taxon>Dikarya</taxon>
        <taxon>Ascomycota</taxon>
        <taxon>Pezizomycotina</taxon>
        <taxon>Dothideomycetes</taxon>
        <taxon>Pleosporomycetidae</taxon>
        <taxon>Pleosporales</taxon>
        <taxon>Massarineae</taxon>
        <taxon>Didymosphaeriaceae</taxon>
        <taxon>Paraphaeosphaeria</taxon>
    </lineage>
</organism>
<evidence type="ECO:0000256" key="1">
    <source>
        <dbReference type="ARBA" id="ARBA00004613"/>
    </source>
</evidence>
<dbReference type="InterPro" id="IPR011051">
    <property type="entry name" value="RmlC_Cupin_sf"/>
</dbReference>
<dbReference type="RefSeq" id="XP_018033842.1">
    <property type="nucleotide sequence ID" value="XM_018182061.1"/>
</dbReference>
<evidence type="ECO:0000256" key="6">
    <source>
        <dbReference type="SAM" id="SignalP"/>
    </source>
</evidence>
<keyword evidence="4" id="KW-0479">Metal-binding</keyword>
<dbReference type="InterPro" id="IPR001929">
    <property type="entry name" value="Germin"/>
</dbReference>